<organism evidence="1 2">
    <name type="scientific">Aegilops tauschii subsp. strangulata</name>
    <name type="common">Goatgrass</name>
    <dbReference type="NCBI Taxonomy" id="200361"/>
    <lineage>
        <taxon>Eukaryota</taxon>
        <taxon>Viridiplantae</taxon>
        <taxon>Streptophyta</taxon>
        <taxon>Embryophyta</taxon>
        <taxon>Tracheophyta</taxon>
        <taxon>Spermatophyta</taxon>
        <taxon>Magnoliopsida</taxon>
        <taxon>Liliopsida</taxon>
        <taxon>Poales</taxon>
        <taxon>Poaceae</taxon>
        <taxon>BOP clade</taxon>
        <taxon>Pooideae</taxon>
        <taxon>Triticodae</taxon>
        <taxon>Triticeae</taxon>
        <taxon>Triticinae</taxon>
        <taxon>Aegilops</taxon>
    </lineage>
</organism>
<reference evidence="1" key="4">
    <citation type="submission" date="2019-03" db="UniProtKB">
        <authorList>
            <consortium name="EnsemblPlants"/>
        </authorList>
    </citation>
    <scope>IDENTIFICATION</scope>
</reference>
<reference evidence="2" key="2">
    <citation type="journal article" date="2017" name="Nat. Plants">
        <title>The Aegilops tauschii genome reveals multiple impacts of transposons.</title>
        <authorList>
            <person name="Zhao G."/>
            <person name="Zou C."/>
            <person name="Li K."/>
            <person name="Wang K."/>
            <person name="Li T."/>
            <person name="Gao L."/>
            <person name="Zhang X."/>
            <person name="Wang H."/>
            <person name="Yang Z."/>
            <person name="Liu X."/>
            <person name="Jiang W."/>
            <person name="Mao L."/>
            <person name="Kong X."/>
            <person name="Jiao Y."/>
            <person name="Jia J."/>
        </authorList>
    </citation>
    <scope>NUCLEOTIDE SEQUENCE [LARGE SCALE GENOMIC DNA]</scope>
    <source>
        <strain evidence="2">cv. AL8/78</strain>
    </source>
</reference>
<proteinExistence type="predicted"/>
<dbReference type="Gramene" id="AET7Gv20984500.27">
    <property type="protein sequence ID" value="AET7Gv20984500.27"/>
    <property type="gene ID" value="AET7Gv20984500"/>
</dbReference>
<keyword evidence="2" id="KW-1185">Reference proteome</keyword>
<dbReference type="Proteomes" id="UP000015105">
    <property type="component" value="Chromosome 7D"/>
</dbReference>
<reference evidence="1" key="5">
    <citation type="journal article" date="2021" name="G3 (Bethesda)">
        <title>Aegilops tauschii genome assembly Aet v5.0 features greater sequence contiguity and improved annotation.</title>
        <authorList>
            <person name="Wang L."/>
            <person name="Zhu T."/>
            <person name="Rodriguez J.C."/>
            <person name="Deal K.R."/>
            <person name="Dubcovsky J."/>
            <person name="McGuire P.E."/>
            <person name="Lux T."/>
            <person name="Spannagl M."/>
            <person name="Mayer K.F.X."/>
            <person name="Baldrich P."/>
            <person name="Meyers B.C."/>
            <person name="Huo N."/>
            <person name="Gu Y.Q."/>
            <person name="Zhou H."/>
            <person name="Devos K.M."/>
            <person name="Bennetzen J.L."/>
            <person name="Unver T."/>
            <person name="Budak H."/>
            <person name="Gulick P.J."/>
            <person name="Galiba G."/>
            <person name="Kalapos B."/>
            <person name="Nelson D.R."/>
            <person name="Li P."/>
            <person name="You F.M."/>
            <person name="Luo M.C."/>
            <person name="Dvorak J."/>
        </authorList>
    </citation>
    <scope>NUCLEOTIDE SEQUENCE [LARGE SCALE GENOMIC DNA]</scope>
    <source>
        <strain evidence="1">cv. AL8/78</strain>
    </source>
</reference>
<dbReference type="EnsemblPlants" id="AET7Gv20984500.28">
    <property type="protein sequence ID" value="AET7Gv20984500.28"/>
    <property type="gene ID" value="AET7Gv20984500"/>
</dbReference>
<reference evidence="2" key="1">
    <citation type="journal article" date="2014" name="Science">
        <title>Ancient hybridizations among the ancestral genomes of bread wheat.</title>
        <authorList>
            <consortium name="International Wheat Genome Sequencing Consortium,"/>
            <person name="Marcussen T."/>
            <person name="Sandve S.R."/>
            <person name="Heier L."/>
            <person name="Spannagl M."/>
            <person name="Pfeifer M."/>
            <person name="Jakobsen K.S."/>
            <person name="Wulff B.B."/>
            <person name="Steuernagel B."/>
            <person name="Mayer K.F."/>
            <person name="Olsen O.A."/>
        </authorList>
    </citation>
    <scope>NUCLEOTIDE SEQUENCE [LARGE SCALE GENOMIC DNA]</scope>
    <source>
        <strain evidence="2">cv. AL8/78</strain>
    </source>
</reference>
<evidence type="ECO:0000313" key="1">
    <source>
        <dbReference type="EnsemblPlants" id="AET7Gv20984500.27"/>
    </source>
</evidence>
<evidence type="ECO:0000313" key="2">
    <source>
        <dbReference type="Proteomes" id="UP000015105"/>
    </source>
</evidence>
<reference evidence="1" key="3">
    <citation type="journal article" date="2017" name="Nature">
        <title>Genome sequence of the progenitor of the wheat D genome Aegilops tauschii.</title>
        <authorList>
            <person name="Luo M.C."/>
            <person name="Gu Y.Q."/>
            <person name="Puiu D."/>
            <person name="Wang H."/>
            <person name="Twardziok S.O."/>
            <person name="Deal K.R."/>
            <person name="Huo N."/>
            <person name="Zhu T."/>
            <person name="Wang L."/>
            <person name="Wang Y."/>
            <person name="McGuire P.E."/>
            <person name="Liu S."/>
            <person name="Long H."/>
            <person name="Ramasamy R.K."/>
            <person name="Rodriguez J.C."/>
            <person name="Van S.L."/>
            <person name="Yuan L."/>
            <person name="Wang Z."/>
            <person name="Xia Z."/>
            <person name="Xiao L."/>
            <person name="Anderson O.D."/>
            <person name="Ouyang S."/>
            <person name="Liang Y."/>
            <person name="Zimin A.V."/>
            <person name="Pertea G."/>
            <person name="Qi P."/>
            <person name="Bennetzen J.L."/>
            <person name="Dai X."/>
            <person name="Dawson M.W."/>
            <person name="Muller H.G."/>
            <person name="Kugler K."/>
            <person name="Rivarola-Duarte L."/>
            <person name="Spannagl M."/>
            <person name="Mayer K.F.X."/>
            <person name="Lu F.H."/>
            <person name="Bevan M.W."/>
            <person name="Leroy P."/>
            <person name="Li P."/>
            <person name="You F.M."/>
            <person name="Sun Q."/>
            <person name="Liu Z."/>
            <person name="Lyons E."/>
            <person name="Wicker T."/>
            <person name="Salzberg S.L."/>
            <person name="Devos K.M."/>
            <person name="Dvorak J."/>
        </authorList>
    </citation>
    <scope>NUCLEOTIDE SEQUENCE [LARGE SCALE GENOMIC DNA]</scope>
    <source>
        <strain evidence="1">cv. AL8/78</strain>
    </source>
</reference>
<dbReference type="Gramene" id="AET7Gv20984500.28">
    <property type="protein sequence ID" value="AET7Gv20984500.28"/>
    <property type="gene ID" value="AET7Gv20984500"/>
</dbReference>
<accession>A0A453SLH1</accession>
<dbReference type="AlphaFoldDB" id="A0A453SLH1"/>
<protein>
    <submittedName>
        <fullName evidence="1">Uncharacterized protein</fullName>
    </submittedName>
</protein>
<sequence length="62" mass="6913">MPSQQPSVNVYSCVEASRLSSHFLHQNQFYSETYLAITDAMGEGSRTGKNLGIQYMLHSSLT</sequence>
<dbReference type="EnsemblPlants" id="AET7Gv20984500.27">
    <property type="protein sequence ID" value="AET7Gv20984500.27"/>
    <property type="gene ID" value="AET7Gv20984500"/>
</dbReference>
<name>A0A453SLH1_AEGTS</name>